<dbReference type="STRING" id="578458.D8QG27"/>
<dbReference type="eggNOG" id="KOG0471">
    <property type="taxonomic scope" value="Eukaryota"/>
</dbReference>
<dbReference type="OrthoDB" id="204980at2759"/>
<dbReference type="GO" id="GO:0005509">
    <property type="term" value="F:calcium ion binding"/>
    <property type="evidence" value="ECO:0007669"/>
    <property type="project" value="InterPro"/>
</dbReference>
<reference evidence="20 21" key="1">
    <citation type="journal article" date="2010" name="Nat. Biotechnol.">
        <title>Genome sequence of the model mushroom Schizophyllum commune.</title>
        <authorList>
            <person name="Ohm R.A."/>
            <person name="de Jong J.F."/>
            <person name="Lugones L.G."/>
            <person name="Aerts A."/>
            <person name="Kothe E."/>
            <person name="Stajich J.E."/>
            <person name="de Vries R.P."/>
            <person name="Record E."/>
            <person name="Levasseur A."/>
            <person name="Baker S.E."/>
            <person name="Bartholomew K.A."/>
            <person name="Coutinho P.M."/>
            <person name="Erdmann S."/>
            <person name="Fowler T.J."/>
            <person name="Gathman A.C."/>
            <person name="Lombard V."/>
            <person name="Henrissat B."/>
            <person name="Knabe N."/>
            <person name="Kuees U."/>
            <person name="Lilly W.W."/>
            <person name="Lindquist E."/>
            <person name="Lucas S."/>
            <person name="Magnuson J.K."/>
            <person name="Piumi F."/>
            <person name="Raudaskoski M."/>
            <person name="Salamov A."/>
            <person name="Schmutz J."/>
            <person name="Schwarze F.W.M.R."/>
            <person name="vanKuyk P.A."/>
            <person name="Horton J.S."/>
            <person name="Grigoriev I.V."/>
            <person name="Woesten H.A.B."/>
        </authorList>
    </citation>
    <scope>NUCLEOTIDE SEQUENCE [LARGE SCALE GENOMIC DNA]</scope>
    <source>
        <strain evidence="21">H4-8 / FGSC 9210</strain>
    </source>
</reference>
<dbReference type="VEuPathDB" id="FungiDB:SCHCODRAFT_02514546"/>
<evidence type="ECO:0000256" key="16">
    <source>
        <dbReference type="PIRSR" id="PIRSR001024-4"/>
    </source>
</evidence>
<evidence type="ECO:0000256" key="17">
    <source>
        <dbReference type="PIRSR" id="PIRSR001024-5"/>
    </source>
</evidence>
<evidence type="ECO:0000256" key="3">
    <source>
        <dbReference type="ARBA" id="ARBA00008061"/>
    </source>
</evidence>
<feature type="binding site" evidence="17">
    <location>
        <position position="141"/>
    </location>
    <ligand>
        <name>substrate</name>
    </ligand>
</feature>
<evidence type="ECO:0000256" key="10">
    <source>
        <dbReference type="ARBA" id="ARBA00023180"/>
    </source>
</evidence>
<evidence type="ECO:0000256" key="5">
    <source>
        <dbReference type="ARBA" id="ARBA00022723"/>
    </source>
</evidence>
<evidence type="ECO:0000313" key="21">
    <source>
        <dbReference type="Proteomes" id="UP000007431"/>
    </source>
</evidence>
<feature type="disulfide bond" evidence="16">
    <location>
        <begin position="462"/>
        <end position="498"/>
    </location>
</feature>
<dbReference type="AlphaFoldDB" id="D8QG27"/>
<dbReference type="Pfam" id="PF09260">
    <property type="entry name" value="A_amylase_dom_C"/>
    <property type="match status" value="1"/>
</dbReference>
<feature type="disulfide bond" evidence="16">
    <location>
        <begin position="49"/>
        <end position="57"/>
    </location>
</feature>
<evidence type="ECO:0000256" key="18">
    <source>
        <dbReference type="SAM" id="SignalP"/>
    </source>
</evidence>
<feature type="disulfide bond" evidence="16">
    <location>
        <begin position="173"/>
        <end position="187"/>
    </location>
</feature>
<evidence type="ECO:0000256" key="7">
    <source>
        <dbReference type="ARBA" id="ARBA00022801"/>
    </source>
</evidence>
<dbReference type="FunCoup" id="D8QG27">
    <property type="interactions" value="124"/>
</dbReference>
<feature type="binding site" evidence="17">
    <location>
        <position position="230"/>
    </location>
    <ligand>
        <name>substrate</name>
    </ligand>
</feature>
<keyword evidence="21" id="KW-1185">Reference proteome</keyword>
<dbReference type="GO" id="GO:0004556">
    <property type="term" value="F:alpha-amylase activity"/>
    <property type="evidence" value="ECO:0007669"/>
    <property type="project" value="UniProtKB-EC"/>
</dbReference>
<feature type="binding site" evidence="17">
    <location>
        <position position="102"/>
    </location>
    <ligand>
        <name>substrate</name>
    </ligand>
</feature>
<dbReference type="RefSeq" id="XP_003028124.1">
    <property type="nucleotide sequence ID" value="XM_003028078.1"/>
</dbReference>
<dbReference type="InterPro" id="IPR006047">
    <property type="entry name" value="GH13_cat_dom"/>
</dbReference>
<accession>D8QG27</accession>
<dbReference type="InterPro" id="IPR017853">
    <property type="entry name" value="GH"/>
</dbReference>
<evidence type="ECO:0000259" key="19">
    <source>
        <dbReference type="SMART" id="SM00642"/>
    </source>
</evidence>
<dbReference type="InterPro" id="IPR015340">
    <property type="entry name" value="A_amylase_C_dom"/>
</dbReference>
<dbReference type="InterPro" id="IPR013777">
    <property type="entry name" value="A-amylase-like"/>
</dbReference>
<comment type="catalytic activity">
    <reaction evidence="1">
        <text>Endohydrolysis of (1-&gt;4)-alpha-D-glucosidic linkages in polysaccharides containing three or more (1-&gt;4)-alpha-linked D-glucose units.</text>
        <dbReference type="EC" id="3.2.1.1"/>
    </reaction>
</comment>
<feature type="chain" id="PRO_5003120817" description="alpha-amylase" evidence="18">
    <location>
        <begin position="21"/>
        <end position="529"/>
    </location>
</feature>
<dbReference type="EC" id="3.2.1.1" evidence="4"/>
<dbReference type="Gene3D" id="3.20.20.80">
    <property type="entry name" value="Glycosidases"/>
    <property type="match status" value="1"/>
</dbReference>
<evidence type="ECO:0000256" key="1">
    <source>
        <dbReference type="ARBA" id="ARBA00000548"/>
    </source>
</evidence>
<keyword evidence="11" id="KW-0119">Carbohydrate metabolism</keyword>
<dbReference type="HOGENOM" id="CLU_006462_7_2_1"/>
<evidence type="ECO:0000256" key="6">
    <source>
        <dbReference type="ARBA" id="ARBA00022729"/>
    </source>
</evidence>
<feature type="binding site" evidence="15">
    <location>
        <position position="232"/>
    </location>
    <ligand>
        <name>Ca(2+)</name>
        <dbReference type="ChEBI" id="CHEBI:29108"/>
        <label>2</label>
    </ligand>
</feature>
<dbReference type="SUPFAM" id="SSF51011">
    <property type="entry name" value="Glycosyl hydrolase domain"/>
    <property type="match status" value="1"/>
</dbReference>
<feature type="signal peptide" evidence="18">
    <location>
        <begin position="1"/>
        <end position="20"/>
    </location>
</feature>
<gene>
    <name evidence="20" type="ORF">SCHCODRAFT_70398</name>
</gene>
<evidence type="ECO:0000256" key="15">
    <source>
        <dbReference type="PIRSR" id="PIRSR001024-3"/>
    </source>
</evidence>
<feature type="site" description="Transition state stabilizer" evidence="14">
    <location>
        <position position="324"/>
    </location>
</feature>
<sequence length="529" mass="58253">MVSPRSLLSTLLPFASCVLAATYDDWRQRTIYQVMTDRFALADESYPACDPAAAEYCGGTWRGLEKHLDYIQGMGFDAIWISPVAKNIEGHTDDGQGYHGYWTQDLFSLNKHFGSAEDLHSLISAAHKRDMYVMADVVVNHMAGKAEDIASLQADSFSSFAPLSTNDSFHPLCWVSDYTNQTEVEQCWLGKDSNGSVALLDINTGHHKTMMQLYDWVGQFISNYTFDGMRIDRMKHVQKDFWPGFAKAAGTFELGEVRSENISYVANYTDSMDGVLDYPTFFAVRDAFSSTKGNLSAIAEVTNTSRHTYQGNEFLTGAFIENHDYPRMLNLTQDKALVKNALAFNFIHDGIPILYQGQEQGYSGGDSPANHEALWFSRYDTRNDMYRTIAAMNKARKQAMNAGKHFLITAMDFIKQEQPGVMAVSKPPLLTLLTNAGSGGAAAWDVPDVYKPNTELVDVLTCRTYNAGAKGEVKISSTGGMPHVLIPSADLAHDGGLCTTEANAAPRRAGTPLGATLGLLLGFVGFMLL</sequence>
<dbReference type="KEGG" id="scm:SCHCO_02514546"/>
<feature type="domain" description="Glycosyl hydrolase family 13 catalytic" evidence="19">
    <location>
        <begin position="33"/>
        <end position="396"/>
    </location>
</feature>
<keyword evidence="8 15" id="KW-0106">Calcium</keyword>
<dbReference type="PIRSF" id="PIRSF001024">
    <property type="entry name" value="Alph-amyl_fung"/>
    <property type="match status" value="1"/>
</dbReference>
<evidence type="ECO:0000256" key="4">
    <source>
        <dbReference type="ARBA" id="ARBA00012595"/>
    </source>
</evidence>
<name>D8QG27_SCHCM</name>
<evidence type="ECO:0000256" key="12">
    <source>
        <dbReference type="ARBA" id="ARBA00023295"/>
    </source>
</evidence>
<dbReference type="CDD" id="cd11319">
    <property type="entry name" value="AmyAc_euk_AmyA"/>
    <property type="match status" value="1"/>
</dbReference>
<keyword evidence="10" id="KW-0325">Glycoprotein</keyword>
<dbReference type="EMBL" id="GL377311">
    <property type="protein sequence ID" value="EFI93221.1"/>
    <property type="molecule type" value="Genomic_DNA"/>
</dbReference>
<evidence type="ECO:0000256" key="11">
    <source>
        <dbReference type="ARBA" id="ARBA00023277"/>
    </source>
</evidence>
<feature type="binding site" evidence="15">
    <location>
        <position position="256"/>
    </location>
    <ligand>
        <name>Ca(2+)</name>
        <dbReference type="ChEBI" id="CHEBI:29108"/>
        <label>2</label>
    </ligand>
</feature>
<feature type="binding site" evidence="15">
    <location>
        <position position="185"/>
    </location>
    <ligand>
        <name>Ca(2+)</name>
        <dbReference type="ChEBI" id="CHEBI:29108"/>
        <label>1</label>
    </ligand>
</feature>
<keyword evidence="7 20" id="KW-0378">Hydrolase</keyword>
<proteinExistence type="inferred from homology"/>
<dbReference type="OMA" id="GFNPVNR"/>
<keyword evidence="12" id="KW-0326">Glycosidase</keyword>
<keyword evidence="6 18" id="KW-0732">Signal</keyword>
<dbReference type="InParanoid" id="D8QG27"/>
<dbReference type="GO" id="GO:0016052">
    <property type="term" value="P:carbohydrate catabolic process"/>
    <property type="evidence" value="ECO:0007669"/>
    <property type="project" value="InterPro"/>
</dbReference>
<evidence type="ECO:0000256" key="9">
    <source>
        <dbReference type="ARBA" id="ARBA00023157"/>
    </source>
</evidence>
<dbReference type="PANTHER" id="PTHR10357:SF215">
    <property type="entry name" value="ALPHA-AMYLASE 1"/>
    <property type="match status" value="1"/>
</dbReference>
<evidence type="ECO:0000256" key="2">
    <source>
        <dbReference type="ARBA" id="ARBA00001913"/>
    </source>
</evidence>
<feature type="binding site" evidence="17">
    <location>
        <position position="324"/>
    </location>
    <ligand>
        <name>substrate</name>
    </ligand>
</feature>
<dbReference type="PANTHER" id="PTHR10357">
    <property type="entry name" value="ALPHA-AMYLASE FAMILY MEMBER"/>
    <property type="match status" value="1"/>
</dbReference>
<dbReference type="Pfam" id="PF00128">
    <property type="entry name" value="Alpha-amylase"/>
    <property type="match status" value="1"/>
</dbReference>
<dbReference type="GeneID" id="9596839"/>
<dbReference type="InterPro" id="IPR013780">
    <property type="entry name" value="Glyco_hydro_b"/>
</dbReference>
<feature type="active site" description="Proton donor" evidence="13">
    <location>
        <position position="256"/>
    </location>
</feature>
<dbReference type="SUPFAM" id="SSF51445">
    <property type="entry name" value="(Trans)glycosidases"/>
    <property type="match status" value="1"/>
</dbReference>
<feature type="binding site" evidence="15">
    <location>
        <position position="140"/>
    </location>
    <ligand>
        <name>Ca(2+)</name>
        <dbReference type="ChEBI" id="CHEBI:29108"/>
        <label>1</label>
    </ligand>
</feature>
<dbReference type="Gene3D" id="2.60.40.1180">
    <property type="entry name" value="Golgi alpha-mannosidase II"/>
    <property type="match status" value="1"/>
</dbReference>
<comment type="similarity">
    <text evidence="3">Belongs to the glycosyl hydrolase 13 family.</text>
</comment>
<keyword evidence="5 15" id="KW-0479">Metal-binding</keyword>
<evidence type="ECO:0000256" key="8">
    <source>
        <dbReference type="ARBA" id="ARBA00022837"/>
    </source>
</evidence>
<feature type="active site" description="Nucleophile" evidence="13">
    <location>
        <position position="232"/>
    </location>
</feature>
<feature type="binding site" evidence="15">
    <location>
        <position position="201"/>
    </location>
    <ligand>
        <name>Ca(2+)</name>
        <dbReference type="ChEBI" id="CHEBI:29108"/>
        <label>1</label>
    </ligand>
</feature>
<dbReference type="SMART" id="SM00642">
    <property type="entry name" value="Aamy"/>
    <property type="match status" value="1"/>
</dbReference>
<feature type="binding site" evidence="15">
    <location>
        <position position="236"/>
    </location>
    <ligand>
        <name>Ca(2+)</name>
        <dbReference type="ChEBI" id="CHEBI:29108"/>
        <label>1</label>
    </ligand>
</feature>
<comment type="cofactor">
    <cofactor evidence="2">
        <name>Ca(2+)</name>
        <dbReference type="ChEBI" id="CHEBI:29108"/>
    </cofactor>
</comment>
<keyword evidence="9 16" id="KW-1015">Disulfide bond</keyword>
<evidence type="ECO:0000256" key="13">
    <source>
        <dbReference type="PIRSR" id="PIRSR001024-1"/>
    </source>
</evidence>
<organism evidence="21">
    <name type="scientific">Schizophyllum commune (strain H4-8 / FGSC 9210)</name>
    <name type="common">Split gill fungus</name>
    <dbReference type="NCBI Taxonomy" id="578458"/>
    <lineage>
        <taxon>Eukaryota</taxon>
        <taxon>Fungi</taxon>
        <taxon>Dikarya</taxon>
        <taxon>Basidiomycota</taxon>
        <taxon>Agaricomycotina</taxon>
        <taxon>Agaricomycetes</taxon>
        <taxon>Agaricomycetidae</taxon>
        <taxon>Agaricales</taxon>
        <taxon>Schizophyllaceae</taxon>
        <taxon>Schizophyllum</taxon>
    </lineage>
</organism>
<protein>
    <recommendedName>
        <fullName evidence="4">alpha-amylase</fullName>
        <ecNumber evidence="4">3.2.1.1</ecNumber>
    </recommendedName>
</protein>
<evidence type="ECO:0000313" key="20">
    <source>
        <dbReference type="EMBL" id="EFI93221.1"/>
    </source>
</evidence>
<dbReference type="Proteomes" id="UP000007431">
    <property type="component" value="Unassembled WGS sequence"/>
</dbReference>
<dbReference type="FunFam" id="3.20.20.80:FF:000120">
    <property type="entry name" value="Alpha-amylase A"/>
    <property type="match status" value="1"/>
</dbReference>
<evidence type="ECO:0000256" key="14">
    <source>
        <dbReference type="PIRSR" id="PIRSR001024-2"/>
    </source>
</evidence>